<evidence type="ECO:0000256" key="1">
    <source>
        <dbReference type="SAM" id="MobiDB-lite"/>
    </source>
</evidence>
<dbReference type="PANTHER" id="PTHR46577">
    <property type="entry name" value="HTH-TYPE TRANSCRIPTIONAL REGULATORY PROTEIN GABR"/>
    <property type="match status" value="1"/>
</dbReference>
<dbReference type="SUPFAM" id="SSF53383">
    <property type="entry name" value="PLP-dependent transferases"/>
    <property type="match status" value="1"/>
</dbReference>
<dbReference type="Gene3D" id="3.40.640.10">
    <property type="entry name" value="Type I PLP-dependent aspartate aminotransferase-like (Major domain)"/>
    <property type="match status" value="1"/>
</dbReference>
<keyword evidence="3" id="KW-0032">Aminotransferase</keyword>
<dbReference type="GO" id="GO:0008483">
    <property type="term" value="F:transaminase activity"/>
    <property type="evidence" value="ECO:0007669"/>
    <property type="project" value="UniProtKB-KW"/>
</dbReference>
<dbReference type="EMBL" id="JACCBB010000001">
    <property type="protein sequence ID" value="NYD24809.1"/>
    <property type="molecule type" value="Genomic_DNA"/>
</dbReference>
<accession>A0A7Y9DQE1</accession>
<dbReference type="GO" id="GO:0030170">
    <property type="term" value="F:pyridoxal phosphate binding"/>
    <property type="evidence" value="ECO:0007669"/>
    <property type="project" value="InterPro"/>
</dbReference>
<reference evidence="3 4" key="1">
    <citation type="submission" date="2020-07" db="EMBL/GenBank/DDBJ databases">
        <title>Sequencing the genomes of 1000 actinobacteria strains.</title>
        <authorList>
            <person name="Klenk H.-P."/>
        </authorList>
    </citation>
    <scope>NUCLEOTIDE SEQUENCE [LARGE SCALE GENOMIC DNA]</scope>
    <source>
        <strain evidence="3 4">DSM 7487</strain>
    </source>
</reference>
<keyword evidence="4" id="KW-1185">Reference proteome</keyword>
<dbReference type="CDD" id="cd00609">
    <property type="entry name" value="AAT_like"/>
    <property type="match status" value="1"/>
</dbReference>
<dbReference type="InterPro" id="IPR004839">
    <property type="entry name" value="Aminotransferase_I/II_large"/>
</dbReference>
<comment type="caution">
    <text evidence="3">The sequence shown here is derived from an EMBL/GenBank/DDBJ whole genome shotgun (WGS) entry which is preliminary data.</text>
</comment>
<dbReference type="InterPro" id="IPR051446">
    <property type="entry name" value="HTH_trans_reg/aminotransferase"/>
</dbReference>
<feature type="region of interest" description="Disordered" evidence="1">
    <location>
        <begin position="28"/>
        <end position="49"/>
    </location>
</feature>
<dbReference type="AlphaFoldDB" id="A0A7Y9DQE1"/>
<evidence type="ECO:0000313" key="4">
    <source>
        <dbReference type="Proteomes" id="UP000521922"/>
    </source>
</evidence>
<gene>
    <name evidence="3" type="ORF">BJ968_004349</name>
</gene>
<keyword evidence="3" id="KW-0808">Transferase</keyword>
<evidence type="ECO:0000259" key="2">
    <source>
        <dbReference type="Pfam" id="PF00155"/>
    </source>
</evidence>
<evidence type="ECO:0000313" key="3">
    <source>
        <dbReference type="EMBL" id="NYD24809.1"/>
    </source>
</evidence>
<proteinExistence type="predicted"/>
<dbReference type="InterPro" id="IPR015424">
    <property type="entry name" value="PyrdxlP-dep_Trfase"/>
</dbReference>
<dbReference type="Pfam" id="PF00155">
    <property type="entry name" value="Aminotran_1_2"/>
    <property type="match status" value="1"/>
</dbReference>
<feature type="domain" description="Aminotransferase class I/classII large" evidence="2">
    <location>
        <begin position="64"/>
        <end position="373"/>
    </location>
</feature>
<dbReference type="Proteomes" id="UP000521922">
    <property type="component" value="Unassembled WGS sequence"/>
</dbReference>
<organism evidence="3 4">
    <name type="scientific">Kineococcus aurantiacus</name>
    <dbReference type="NCBI Taxonomy" id="37633"/>
    <lineage>
        <taxon>Bacteria</taxon>
        <taxon>Bacillati</taxon>
        <taxon>Actinomycetota</taxon>
        <taxon>Actinomycetes</taxon>
        <taxon>Kineosporiales</taxon>
        <taxon>Kineosporiaceae</taxon>
        <taxon>Kineococcus</taxon>
    </lineage>
</organism>
<protein>
    <submittedName>
        <fullName evidence="3">GntR family transcriptional regulator/MocR family aminotransferase</fullName>
    </submittedName>
</protein>
<dbReference type="InterPro" id="IPR015421">
    <property type="entry name" value="PyrdxlP-dep_Trfase_major"/>
</dbReference>
<dbReference type="PANTHER" id="PTHR46577:SF1">
    <property type="entry name" value="HTH-TYPE TRANSCRIPTIONAL REGULATORY PROTEIN GABR"/>
    <property type="match status" value="1"/>
</dbReference>
<sequence>MQGCYEQLVAEGYLTARAGSATRVAERVVPPNPAPAPRDEPAPAPFVDLRPAVPDLGSFPRSSWSRSAQEALAAAANSALGYPPSNGSPTVRAAVAEHLRRARAADADPSRVVMCTGYAQGLVLTVRSLVARGLRDIAVEDPGHGPDESPDVRTLRLAGARVHRVPVDHLGLDVEALAESPARAVVVTPAHQAPTGVALDPGRRRALIAWARTRDAYVVEDDYDSEFRYDRQAIGTVQGLAPDRVFLLGTTSKTLAPALRIGWLLAPPTWAEVLARHKHLEDRGSPTLHHDTFAVMLTSGRYDRHLRAMRKTYRRRRDAVCDALAAHAPQVRVSGLAAGLSITLHLPPGVDEAAVVAGAAERGVVLRGMDAYRAHPAPDQPQLVLGFGNTDERRLREAIASLADLLQGRSPHRPPSR</sequence>
<name>A0A7Y9DQE1_9ACTN</name>